<organism evidence="2 3">
    <name type="scientific">Stieleria magnilauensis</name>
    <dbReference type="NCBI Taxonomy" id="2527963"/>
    <lineage>
        <taxon>Bacteria</taxon>
        <taxon>Pseudomonadati</taxon>
        <taxon>Planctomycetota</taxon>
        <taxon>Planctomycetia</taxon>
        <taxon>Pirellulales</taxon>
        <taxon>Pirellulaceae</taxon>
        <taxon>Stieleria</taxon>
    </lineage>
</organism>
<accession>A0ABX5Y2Y8</accession>
<evidence type="ECO:0000313" key="3">
    <source>
        <dbReference type="Proteomes" id="UP000318081"/>
    </source>
</evidence>
<keyword evidence="3" id="KW-1185">Reference proteome</keyword>
<name>A0ABX5Y2Y8_9BACT</name>
<dbReference type="Proteomes" id="UP000318081">
    <property type="component" value="Chromosome"/>
</dbReference>
<evidence type="ECO:0000256" key="1">
    <source>
        <dbReference type="SAM" id="Coils"/>
    </source>
</evidence>
<gene>
    <name evidence="2" type="ORF">TBK1r_73190</name>
</gene>
<protein>
    <submittedName>
        <fullName evidence="2">Uncharacterized protein</fullName>
    </submittedName>
</protein>
<dbReference type="EMBL" id="CP036432">
    <property type="protein sequence ID" value="QDV88287.1"/>
    <property type="molecule type" value="Genomic_DNA"/>
</dbReference>
<feature type="coiled-coil region" evidence="1">
    <location>
        <begin position="63"/>
        <end position="90"/>
    </location>
</feature>
<evidence type="ECO:0000313" key="2">
    <source>
        <dbReference type="EMBL" id="QDV88287.1"/>
    </source>
</evidence>
<reference evidence="2 3" key="1">
    <citation type="submission" date="2019-02" db="EMBL/GenBank/DDBJ databases">
        <title>Deep-cultivation of Planctomycetes and their phenomic and genomic characterization uncovers novel biology.</title>
        <authorList>
            <person name="Wiegand S."/>
            <person name="Jogler M."/>
            <person name="Boedeker C."/>
            <person name="Pinto D."/>
            <person name="Vollmers J."/>
            <person name="Rivas-Marin E."/>
            <person name="Kohn T."/>
            <person name="Peeters S.H."/>
            <person name="Heuer A."/>
            <person name="Rast P."/>
            <person name="Oberbeckmann S."/>
            <person name="Bunk B."/>
            <person name="Jeske O."/>
            <person name="Meyerdierks A."/>
            <person name="Storesund J.E."/>
            <person name="Kallscheuer N."/>
            <person name="Luecker S."/>
            <person name="Lage O.M."/>
            <person name="Pohl T."/>
            <person name="Merkel B.J."/>
            <person name="Hornburger P."/>
            <person name="Mueller R.-W."/>
            <person name="Bruemmer F."/>
            <person name="Labrenz M."/>
            <person name="Spormann A.M."/>
            <person name="Op den Camp H."/>
            <person name="Overmann J."/>
            <person name="Amann R."/>
            <person name="Jetten M.S.M."/>
            <person name="Mascher T."/>
            <person name="Medema M.H."/>
            <person name="Devos D.P."/>
            <person name="Kaster A.-K."/>
            <person name="Ovreas L."/>
            <person name="Rohde M."/>
            <person name="Galperin M.Y."/>
            <person name="Jogler C."/>
        </authorList>
    </citation>
    <scope>NUCLEOTIDE SEQUENCE [LARGE SCALE GENOMIC DNA]</scope>
    <source>
        <strain evidence="2 3">TBK1r</strain>
    </source>
</reference>
<proteinExistence type="predicted"/>
<dbReference type="RefSeq" id="WP_145220485.1">
    <property type="nucleotide sequence ID" value="NZ_CP036432.1"/>
</dbReference>
<keyword evidence="1" id="KW-0175">Coiled coil</keyword>
<sequence length="101" mass="11920">MNEKLPLKNQIDGLPAQHPRRTAYNFARWREAMELSHAMLMAGLRHKIGPEGDLRSAYHQWNAERRQRKLAAYERAAERYFQRIKTMNLEEEKHDATDSGD</sequence>